<dbReference type="InterPro" id="IPR011042">
    <property type="entry name" value="6-blade_b-propeller_TolB-like"/>
</dbReference>
<dbReference type="InterPro" id="IPR054539">
    <property type="entry name" value="Beta-prop_PDH"/>
</dbReference>
<reference evidence="3 4" key="1">
    <citation type="journal article" date="2024" name="Nat. Commun.">
        <title>Phylogenomics reveals the evolutionary origins of lichenization in chlorophyte algae.</title>
        <authorList>
            <person name="Puginier C."/>
            <person name="Libourel C."/>
            <person name="Otte J."/>
            <person name="Skaloud P."/>
            <person name="Haon M."/>
            <person name="Grisel S."/>
            <person name="Petersen M."/>
            <person name="Berrin J.G."/>
            <person name="Delaux P.M."/>
            <person name="Dal Grande F."/>
            <person name="Keller J."/>
        </authorList>
    </citation>
    <scope>NUCLEOTIDE SEQUENCE [LARGE SCALE GENOMIC DNA]</scope>
    <source>
        <strain evidence="3 4">SAG 2036</strain>
    </source>
</reference>
<keyword evidence="4" id="KW-1185">Reference proteome</keyword>
<evidence type="ECO:0000256" key="1">
    <source>
        <dbReference type="SAM" id="SignalP"/>
    </source>
</evidence>
<dbReference type="Proteomes" id="UP001465755">
    <property type="component" value="Unassembled WGS sequence"/>
</dbReference>
<name>A0AAW1P2L2_9CHLO</name>
<dbReference type="EMBL" id="JALJOQ010000062">
    <property type="protein sequence ID" value="KAK9803128.1"/>
    <property type="molecule type" value="Genomic_DNA"/>
</dbReference>
<sequence>MKGLFVFLLVLVIESVSAQSNAPSALPLDLIQLPDGFSISLYTTTAVPSARQLALSRGRNAVYRNIQVVYVGSTGSEVVALVDAEGIGSNITAVTVLTNQTQPNGVVWHEGSLYVAETRRITRYDNPDVYAISGQAFPSGTVIAEDWNPIQDDHQYHFIGVGPDGYLYVPQGAPSNTGPCNAYQNITQCAINRMDLDGSNQLTLATGIRNSVGFDWDDGGNLWATTNGRDNLDGLGPIHDNRPDDTLFYIPNGTQPDTLDFGFPYCHWVGEGDPELRSVGSGTSIVDDVNFPPGIPNTTDAQSQYCFNVTDDHPPSQALGPHVAALGVAFYQGDMFPMQYNGSLFIAQHGSWDRVPKIGYRVMNAAVMANGSTTSYEYFASGWLQNASDTSSNAYWGRPVDVLPLPDGSILVSDDYANTVYRITYEAPVVNATPIPFTTVTNTSNAYYFVG</sequence>
<gene>
    <name evidence="3" type="ORF">WJX73_008615</name>
</gene>
<evidence type="ECO:0000313" key="3">
    <source>
        <dbReference type="EMBL" id="KAK9803128.1"/>
    </source>
</evidence>
<dbReference type="SUPFAM" id="SSF63829">
    <property type="entry name" value="Calcium-dependent phosphotriesterase"/>
    <property type="match status" value="1"/>
</dbReference>
<keyword evidence="1" id="KW-0732">Signal</keyword>
<dbReference type="PANTHER" id="PTHR33546">
    <property type="entry name" value="LARGE, MULTIFUNCTIONAL SECRETED PROTEIN-RELATED"/>
    <property type="match status" value="1"/>
</dbReference>
<dbReference type="Pfam" id="PF22807">
    <property type="entry name" value="TrAA12"/>
    <property type="match status" value="1"/>
</dbReference>
<feature type="chain" id="PRO_5043856005" description="Pyrroloquinoline quinone-dependent pyranose dehydrogenase beta-propeller domain-containing protein" evidence="1">
    <location>
        <begin position="19"/>
        <end position="451"/>
    </location>
</feature>
<comment type="caution">
    <text evidence="3">The sequence shown here is derived from an EMBL/GenBank/DDBJ whole genome shotgun (WGS) entry which is preliminary data.</text>
</comment>
<dbReference type="AlphaFoldDB" id="A0AAW1P2L2"/>
<feature type="domain" description="Pyrroloquinoline quinone-dependent pyranose dehydrogenase beta-propeller" evidence="2">
    <location>
        <begin position="164"/>
        <end position="424"/>
    </location>
</feature>
<evidence type="ECO:0000259" key="2">
    <source>
        <dbReference type="Pfam" id="PF22807"/>
    </source>
</evidence>
<proteinExistence type="predicted"/>
<accession>A0AAW1P2L2</accession>
<organism evidence="3 4">
    <name type="scientific">Symbiochloris irregularis</name>
    <dbReference type="NCBI Taxonomy" id="706552"/>
    <lineage>
        <taxon>Eukaryota</taxon>
        <taxon>Viridiplantae</taxon>
        <taxon>Chlorophyta</taxon>
        <taxon>core chlorophytes</taxon>
        <taxon>Trebouxiophyceae</taxon>
        <taxon>Trebouxiales</taxon>
        <taxon>Trebouxiaceae</taxon>
        <taxon>Symbiochloris</taxon>
    </lineage>
</organism>
<feature type="signal peptide" evidence="1">
    <location>
        <begin position="1"/>
        <end position="18"/>
    </location>
</feature>
<dbReference type="PANTHER" id="PTHR33546:SF1">
    <property type="entry name" value="LARGE, MULTIFUNCTIONAL SECRETED PROTEIN"/>
    <property type="match status" value="1"/>
</dbReference>
<dbReference type="Gene3D" id="2.120.10.30">
    <property type="entry name" value="TolB, C-terminal domain"/>
    <property type="match status" value="1"/>
</dbReference>
<evidence type="ECO:0000313" key="4">
    <source>
        <dbReference type="Proteomes" id="UP001465755"/>
    </source>
</evidence>
<protein>
    <recommendedName>
        <fullName evidence="2">Pyrroloquinoline quinone-dependent pyranose dehydrogenase beta-propeller domain-containing protein</fullName>
    </recommendedName>
</protein>